<dbReference type="GeneID" id="30019487"/>
<feature type="compositionally biased region" description="Basic and acidic residues" evidence="1">
    <location>
        <begin position="44"/>
        <end position="59"/>
    </location>
</feature>
<evidence type="ECO:0000313" key="3">
    <source>
        <dbReference type="EMBL" id="OAA68820.1"/>
    </source>
</evidence>
<dbReference type="PANTHER" id="PTHR35895">
    <property type="entry name" value="CHROMOSOME 16, WHOLE GENOME SHOTGUN SEQUENCE"/>
    <property type="match status" value="1"/>
</dbReference>
<name>A0A168AJ61_CORFA</name>
<feature type="transmembrane region" description="Helical" evidence="2">
    <location>
        <begin position="68"/>
        <end position="95"/>
    </location>
</feature>
<dbReference type="STRING" id="1081104.A0A168AJ61"/>
<protein>
    <recommendedName>
        <fullName evidence="5">Pre-rRNA processing protein</fullName>
    </recommendedName>
</protein>
<organism evidence="3 4">
    <name type="scientific">Cordyceps fumosorosea (strain ARSEF 2679)</name>
    <name type="common">Isaria fumosorosea</name>
    <dbReference type="NCBI Taxonomy" id="1081104"/>
    <lineage>
        <taxon>Eukaryota</taxon>
        <taxon>Fungi</taxon>
        <taxon>Dikarya</taxon>
        <taxon>Ascomycota</taxon>
        <taxon>Pezizomycotina</taxon>
        <taxon>Sordariomycetes</taxon>
        <taxon>Hypocreomycetidae</taxon>
        <taxon>Hypocreales</taxon>
        <taxon>Cordycipitaceae</taxon>
        <taxon>Cordyceps</taxon>
    </lineage>
</organism>
<dbReference type="AlphaFoldDB" id="A0A168AJ61"/>
<feature type="compositionally biased region" description="Basic and acidic residues" evidence="1">
    <location>
        <begin position="1"/>
        <end position="12"/>
    </location>
</feature>
<evidence type="ECO:0000256" key="2">
    <source>
        <dbReference type="SAM" id="Phobius"/>
    </source>
</evidence>
<gene>
    <name evidence="3" type="ORF">ISF_03195</name>
</gene>
<dbReference type="OrthoDB" id="10039566at2759"/>
<feature type="region of interest" description="Disordered" evidence="1">
    <location>
        <begin position="1"/>
        <end position="59"/>
    </location>
</feature>
<reference evidence="3 4" key="1">
    <citation type="journal article" date="2016" name="Genome Biol. Evol.">
        <title>Divergent and convergent evolution of fungal pathogenicity.</title>
        <authorList>
            <person name="Shang Y."/>
            <person name="Xiao G."/>
            <person name="Zheng P."/>
            <person name="Cen K."/>
            <person name="Zhan S."/>
            <person name="Wang C."/>
        </authorList>
    </citation>
    <scope>NUCLEOTIDE SEQUENCE [LARGE SCALE GENOMIC DNA]</scope>
    <source>
        <strain evidence="3 4">ARSEF 2679</strain>
    </source>
</reference>
<accession>A0A168AJ61</accession>
<keyword evidence="4" id="KW-1185">Reference proteome</keyword>
<dbReference type="GO" id="GO:0000329">
    <property type="term" value="C:fungal-type vacuole membrane"/>
    <property type="evidence" value="ECO:0007669"/>
    <property type="project" value="InterPro"/>
</dbReference>
<feature type="compositionally biased region" description="Low complexity" evidence="1">
    <location>
        <begin position="15"/>
        <end position="30"/>
    </location>
</feature>
<evidence type="ECO:0000313" key="4">
    <source>
        <dbReference type="Proteomes" id="UP000076744"/>
    </source>
</evidence>
<dbReference type="EMBL" id="AZHB01000006">
    <property type="protein sequence ID" value="OAA68820.1"/>
    <property type="molecule type" value="Genomic_DNA"/>
</dbReference>
<dbReference type="Pfam" id="PF12505">
    <property type="entry name" value="DUF3712"/>
    <property type="match status" value="1"/>
</dbReference>
<evidence type="ECO:0000256" key="1">
    <source>
        <dbReference type="SAM" id="MobiDB-lite"/>
    </source>
</evidence>
<evidence type="ECO:0008006" key="5">
    <source>
        <dbReference type="Google" id="ProtNLM"/>
    </source>
</evidence>
<proteinExistence type="predicted"/>
<sequence length="430" mass="46478">MAKAGPSKEKNPFKSGSESEQSDSQSEHSQTPSDNESPAAATTSKKESKEETKGDDGKKNKGHFKKYWKYYVVGVVLGLAILLPLFFKVFIPLIIARFINSRNILVQHASVYIRSSSEIDFAANASVASPMAARVGDLEFTLHDMAVEQPPTVLTADIKGFDIQKATKIDIPQGTLHVNDSDALIAWADRFIDSDSIPFDVRVSGLDVFLGLLRYTFNLARPITINGLRGLADITLNDVALVLPPVDDKNVRANISFSNPSSLSVKVGNVTVDLAVNDLHIGQALAYDVSLVPGTTNVHIDGLVDIPLILNNLGAIIRGQAAQLQAGYVSLKLQVTGFNMHGEQIDFLGALLRKRVLVAKVPLVALINGAGTSIIKSGLVGMGMANGTTMGGTTLLDAIGDVFSNKTLLDRIQGHWARKRARDQYRYTRT</sequence>
<keyword evidence="2" id="KW-0472">Membrane</keyword>
<dbReference type="InterPro" id="IPR022185">
    <property type="entry name" value="DUF3712"/>
</dbReference>
<comment type="caution">
    <text evidence="3">The sequence shown here is derived from an EMBL/GenBank/DDBJ whole genome shotgun (WGS) entry which is preliminary data.</text>
</comment>
<dbReference type="InterPro" id="IPR046368">
    <property type="entry name" value="Tag1"/>
</dbReference>
<dbReference type="Proteomes" id="UP000076744">
    <property type="component" value="Unassembled WGS sequence"/>
</dbReference>
<dbReference type="RefSeq" id="XP_018705690.1">
    <property type="nucleotide sequence ID" value="XM_018846801.1"/>
</dbReference>
<keyword evidence="2" id="KW-1133">Transmembrane helix</keyword>
<dbReference type="PANTHER" id="PTHR35895:SF2">
    <property type="match status" value="1"/>
</dbReference>
<keyword evidence="2" id="KW-0812">Transmembrane</keyword>